<keyword evidence="3" id="KW-1185">Reference proteome</keyword>
<name>A0AAV2SRN6_MEGNR</name>
<accession>A0AAV2SRN6</accession>
<reference evidence="2 3" key="1">
    <citation type="submission" date="2024-05" db="EMBL/GenBank/DDBJ databases">
        <authorList>
            <person name="Wallberg A."/>
        </authorList>
    </citation>
    <scope>NUCLEOTIDE SEQUENCE [LARGE SCALE GENOMIC DNA]</scope>
</reference>
<organism evidence="2 3">
    <name type="scientific">Meganyctiphanes norvegica</name>
    <name type="common">Northern krill</name>
    <name type="synonym">Thysanopoda norvegica</name>
    <dbReference type="NCBI Taxonomy" id="48144"/>
    <lineage>
        <taxon>Eukaryota</taxon>
        <taxon>Metazoa</taxon>
        <taxon>Ecdysozoa</taxon>
        <taxon>Arthropoda</taxon>
        <taxon>Crustacea</taxon>
        <taxon>Multicrustacea</taxon>
        <taxon>Malacostraca</taxon>
        <taxon>Eumalacostraca</taxon>
        <taxon>Eucarida</taxon>
        <taxon>Euphausiacea</taxon>
        <taxon>Euphausiidae</taxon>
        <taxon>Meganyctiphanes</taxon>
    </lineage>
</organism>
<dbReference type="AlphaFoldDB" id="A0AAV2SRN6"/>
<sequence>CIEADINSNSQLNSEECIEAGTNSNSQLHSEECVEADTNSNSQLNSEENIYKGNENNEANMDSFRPNSNEENPELISNIPDVKSKLAAYTSLPFMTCIDSCKIPENDEEGTWNWLGC</sequence>
<feature type="region of interest" description="Disordered" evidence="1">
    <location>
        <begin position="21"/>
        <end position="75"/>
    </location>
</feature>
<comment type="caution">
    <text evidence="2">The sequence shown here is derived from an EMBL/GenBank/DDBJ whole genome shotgun (WGS) entry which is preliminary data.</text>
</comment>
<evidence type="ECO:0000313" key="3">
    <source>
        <dbReference type="Proteomes" id="UP001497623"/>
    </source>
</evidence>
<proteinExistence type="predicted"/>
<dbReference type="EMBL" id="CAXKWB010110646">
    <property type="protein sequence ID" value="CAL4232543.1"/>
    <property type="molecule type" value="Genomic_DNA"/>
</dbReference>
<gene>
    <name evidence="2" type="ORF">MNOR_LOCUS39878</name>
</gene>
<protein>
    <submittedName>
        <fullName evidence="2">Uncharacterized protein</fullName>
    </submittedName>
</protein>
<feature type="non-terminal residue" evidence="2">
    <location>
        <position position="1"/>
    </location>
</feature>
<dbReference type="Proteomes" id="UP001497623">
    <property type="component" value="Unassembled WGS sequence"/>
</dbReference>
<feature type="compositionally biased region" description="Polar residues" evidence="1">
    <location>
        <begin position="37"/>
        <end position="70"/>
    </location>
</feature>
<evidence type="ECO:0000313" key="2">
    <source>
        <dbReference type="EMBL" id="CAL4232543.1"/>
    </source>
</evidence>
<evidence type="ECO:0000256" key="1">
    <source>
        <dbReference type="SAM" id="MobiDB-lite"/>
    </source>
</evidence>
<feature type="non-terminal residue" evidence="2">
    <location>
        <position position="117"/>
    </location>
</feature>